<keyword evidence="4" id="KW-0769">Symport</keyword>
<keyword evidence="5" id="KW-1133">Transmembrane helix</keyword>
<evidence type="ECO:0008006" key="9">
    <source>
        <dbReference type="Google" id="ProtNLM"/>
    </source>
</evidence>
<dbReference type="VEuPathDB" id="VectorBase:PPAPM1_004491"/>
<organism evidence="7 8">
    <name type="scientific">Phlebotomus papatasi</name>
    <name type="common">Sandfly</name>
    <dbReference type="NCBI Taxonomy" id="29031"/>
    <lineage>
        <taxon>Eukaryota</taxon>
        <taxon>Metazoa</taxon>
        <taxon>Ecdysozoa</taxon>
        <taxon>Arthropoda</taxon>
        <taxon>Hexapoda</taxon>
        <taxon>Insecta</taxon>
        <taxon>Pterygota</taxon>
        <taxon>Neoptera</taxon>
        <taxon>Endopterygota</taxon>
        <taxon>Diptera</taxon>
        <taxon>Nematocera</taxon>
        <taxon>Psychodoidea</taxon>
        <taxon>Psychodidae</taxon>
        <taxon>Phlebotomus</taxon>
        <taxon>Phlebotomus</taxon>
    </lineage>
</organism>
<sequence length="178" mass="19016">SALLSALPYLVKWLTSFAFSALSDFIINHNYTSIGTSRKLFNSIGTYGSGLVLIALCLVPQDQPITAIVLLILSVGLSAGAVCGYLLNHMDISPIHAGILMGISNFAGTIMQLLAPLFAGSVLHDVTNAVEWRIVFFVAAGLKFAGNTLFIIFGSGNIQPWNYSKENPAPDDKSKLKA</sequence>
<evidence type="ECO:0000256" key="4">
    <source>
        <dbReference type="ARBA" id="ARBA00022847"/>
    </source>
</evidence>
<dbReference type="EMBL" id="AJVK01017711">
    <property type="status" value="NOT_ANNOTATED_CDS"/>
    <property type="molecule type" value="Genomic_DNA"/>
</dbReference>
<dbReference type="SUPFAM" id="SSF103473">
    <property type="entry name" value="MFS general substrate transporter"/>
    <property type="match status" value="1"/>
</dbReference>
<keyword evidence="6" id="KW-0472">Membrane</keyword>
<keyword evidence="3" id="KW-0812">Transmembrane</keyword>
<evidence type="ECO:0000256" key="6">
    <source>
        <dbReference type="ARBA" id="ARBA00023136"/>
    </source>
</evidence>
<dbReference type="InterPro" id="IPR050382">
    <property type="entry name" value="MFS_Na/Anion_cotransporter"/>
</dbReference>
<evidence type="ECO:0000313" key="7">
    <source>
        <dbReference type="EnsemblMetazoa" id="PPAI010108-PA"/>
    </source>
</evidence>
<dbReference type="FunFam" id="1.20.1250.20:FF:000003">
    <property type="entry name" value="Solute carrier family 17 member 3"/>
    <property type="match status" value="1"/>
</dbReference>
<dbReference type="AlphaFoldDB" id="A0A1B0EY56"/>
<dbReference type="EnsemblMetazoa" id="PPAI010108-RA">
    <property type="protein sequence ID" value="PPAI010108-PA"/>
    <property type="gene ID" value="PPAI010108"/>
</dbReference>
<dbReference type="VEuPathDB" id="VectorBase:PPAI010108"/>
<keyword evidence="8" id="KW-1185">Reference proteome</keyword>
<evidence type="ECO:0000313" key="8">
    <source>
        <dbReference type="Proteomes" id="UP000092462"/>
    </source>
</evidence>
<dbReference type="InterPro" id="IPR036259">
    <property type="entry name" value="MFS_trans_sf"/>
</dbReference>
<dbReference type="GO" id="GO:0016020">
    <property type="term" value="C:membrane"/>
    <property type="evidence" value="ECO:0007669"/>
    <property type="project" value="UniProtKB-SubCell"/>
</dbReference>
<proteinExistence type="predicted"/>
<dbReference type="PANTHER" id="PTHR11662:SF280">
    <property type="entry name" value="FI21844P1-RELATED"/>
    <property type="match status" value="1"/>
</dbReference>
<dbReference type="Proteomes" id="UP000092462">
    <property type="component" value="Unassembled WGS sequence"/>
</dbReference>
<dbReference type="Gene3D" id="1.20.1250.20">
    <property type="entry name" value="MFS general substrate transporter like domains"/>
    <property type="match status" value="1"/>
</dbReference>
<dbReference type="GO" id="GO:0006820">
    <property type="term" value="P:monoatomic anion transport"/>
    <property type="evidence" value="ECO:0007669"/>
    <property type="project" value="TreeGrafter"/>
</dbReference>
<evidence type="ECO:0000256" key="5">
    <source>
        <dbReference type="ARBA" id="ARBA00022989"/>
    </source>
</evidence>
<evidence type="ECO:0000256" key="2">
    <source>
        <dbReference type="ARBA" id="ARBA00022448"/>
    </source>
</evidence>
<protein>
    <recommendedName>
        <fullName evidence="9">Major facilitator superfamily (MFS) profile domain-containing protein</fullName>
    </recommendedName>
</protein>
<keyword evidence="2" id="KW-0813">Transport</keyword>
<evidence type="ECO:0000256" key="3">
    <source>
        <dbReference type="ARBA" id="ARBA00022692"/>
    </source>
</evidence>
<comment type="subcellular location">
    <subcellularLocation>
        <location evidence="1">Membrane</location>
        <topology evidence="1">Multi-pass membrane protein</topology>
    </subcellularLocation>
</comment>
<dbReference type="PANTHER" id="PTHR11662">
    <property type="entry name" value="SOLUTE CARRIER FAMILY 17"/>
    <property type="match status" value="1"/>
</dbReference>
<name>A0A1B0EY56_PHLPP</name>
<dbReference type="GO" id="GO:0015293">
    <property type="term" value="F:symporter activity"/>
    <property type="evidence" value="ECO:0007669"/>
    <property type="project" value="UniProtKB-KW"/>
</dbReference>
<accession>A0A1B0EY56</accession>
<evidence type="ECO:0000256" key="1">
    <source>
        <dbReference type="ARBA" id="ARBA00004141"/>
    </source>
</evidence>
<reference evidence="7" key="1">
    <citation type="submission" date="2022-08" db="UniProtKB">
        <authorList>
            <consortium name="EnsemblMetazoa"/>
        </authorList>
    </citation>
    <scope>IDENTIFICATION</scope>
    <source>
        <strain evidence="7">Israel</strain>
    </source>
</reference>